<evidence type="ECO:0000256" key="5">
    <source>
        <dbReference type="ARBA" id="ARBA00022527"/>
    </source>
</evidence>
<dbReference type="Gene3D" id="1.10.510.10">
    <property type="entry name" value="Transferase(Phosphotransferase) domain 1"/>
    <property type="match status" value="2"/>
</dbReference>
<comment type="catalytic activity">
    <reaction evidence="9">
        <text>L-seryl-[protein] + ATP = O-phospho-L-seryl-[protein] + ADP + H(+)</text>
        <dbReference type="Rhea" id="RHEA:17989"/>
        <dbReference type="Rhea" id="RHEA-COMP:9863"/>
        <dbReference type="Rhea" id="RHEA-COMP:11604"/>
        <dbReference type="ChEBI" id="CHEBI:15378"/>
        <dbReference type="ChEBI" id="CHEBI:29999"/>
        <dbReference type="ChEBI" id="CHEBI:30616"/>
        <dbReference type="ChEBI" id="CHEBI:83421"/>
        <dbReference type="ChEBI" id="CHEBI:456216"/>
        <dbReference type="EC" id="2.7.11.25"/>
    </reaction>
</comment>
<dbReference type="InterPro" id="IPR008271">
    <property type="entry name" value="Ser/Thr_kinase_AS"/>
</dbReference>
<sequence length="683" mass="76556">MQDPSAHVPSQGSDPALASHLNDEVRPPLKPAQSHHLATSSDSTETLFDSTGSRPYLPKNSEFVLTGWTAGLKKWPYLFDGVVGNIKHFDVEFGEYIGPGGYSQVFRGIWQRDVEVGIKVLALEDSWAIGAFANEILTWSLLPPHPNVIRLYGVCFDAWQPYLVSPLMRNGNLREYIQRFKPSPRDKMRLMLDIAKGIRHLHRSGVIHCNIHQDIVVINDLGHAQISSFGYTSGYMSRAWTGVAAAYLTDEDKLLERYLRHSRQMLLNDSIKSDVFSFATVCFHVWMPEGTIATMQSDDNAPRELVALLTRCNKVPENVPSFDSIVEELQGILAITFSSTPHSLDTPWLHEEDVKLLELIGRGGYGEVFRGTWIDETVAVKRVFRGDMGRDLYTAFAAEIEIWTRLKHDNVLPLLGACLTTTFPFLVSPFMEYGTATTYLLAAHTTTYQRIKMLLDIARGMAYLDTIGLVHADLKAANVLVGKDGVGVVCDFGYSKLEDAARPRGADPSERVGTPRWMPPERLLERTSSREGDVYAFAMTAFEIWTLERPFGDVPDARLWNRIIDGDLRPCCDDTAVPIPGPLKALVQRCWQFEVDDRPTFSEIVKRLEEILDDSPTDIPTPREPRPVETVAARSTHKRSRRDELSFNAGDQIKILGRYSGGLLFGTLTAPEKGGFFPRSALE</sequence>
<dbReference type="EMBL" id="KQ965812">
    <property type="protein sequence ID" value="KXS10833.1"/>
    <property type="molecule type" value="Genomic_DNA"/>
</dbReference>
<gene>
    <name evidence="15" type="ORF">M427DRAFT_61355</name>
</gene>
<organism evidence="15 16">
    <name type="scientific">Gonapodya prolifera (strain JEL478)</name>
    <name type="common">Monoblepharis prolifera</name>
    <dbReference type="NCBI Taxonomy" id="1344416"/>
    <lineage>
        <taxon>Eukaryota</taxon>
        <taxon>Fungi</taxon>
        <taxon>Fungi incertae sedis</taxon>
        <taxon>Chytridiomycota</taxon>
        <taxon>Chytridiomycota incertae sedis</taxon>
        <taxon>Monoblepharidomycetes</taxon>
        <taxon>Monoblepharidales</taxon>
        <taxon>Gonapodyaceae</taxon>
        <taxon>Gonapodya</taxon>
    </lineage>
</organism>
<evidence type="ECO:0000256" key="7">
    <source>
        <dbReference type="ARBA" id="ARBA00022840"/>
    </source>
</evidence>
<evidence type="ECO:0000256" key="8">
    <source>
        <dbReference type="ARBA" id="ARBA00047559"/>
    </source>
</evidence>
<keyword evidence="4 10" id="KW-0728">SH3 domain</keyword>
<keyword evidence="16" id="KW-1185">Reference proteome</keyword>
<evidence type="ECO:0000256" key="6">
    <source>
        <dbReference type="ARBA" id="ARBA00022741"/>
    </source>
</evidence>
<feature type="domain" description="Protein kinase" evidence="14">
    <location>
        <begin position="91"/>
        <end position="349"/>
    </location>
</feature>
<dbReference type="InterPro" id="IPR011009">
    <property type="entry name" value="Kinase-like_dom_sf"/>
</dbReference>
<proteinExistence type="inferred from homology"/>
<dbReference type="SMART" id="SM00220">
    <property type="entry name" value="S_TKc"/>
    <property type="match status" value="1"/>
</dbReference>
<keyword evidence="15" id="KW-0418">Kinase</keyword>
<dbReference type="EC" id="2.7.11.25" evidence="3"/>
<reference evidence="15 16" key="1">
    <citation type="journal article" date="2015" name="Genome Biol. Evol.">
        <title>Phylogenomic analyses indicate that early fungi evolved digesting cell walls of algal ancestors of land plants.</title>
        <authorList>
            <person name="Chang Y."/>
            <person name="Wang S."/>
            <person name="Sekimoto S."/>
            <person name="Aerts A.L."/>
            <person name="Choi C."/>
            <person name="Clum A."/>
            <person name="LaButti K.M."/>
            <person name="Lindquist E.A."/>
            <person name="Yee Ngan C."/>
            <person name="Ohm R.A."/>
            <person name="Salamov A.A."/>
            <person name="Grigoriev I.V."/>
            <person name="Spatafora J.W."/>
            <person name="Berbee M.L."/>
        </authorList>
    </citation>
    <scope>NUCLEOTIDE SEQUENCE [LARGE SCALE GENOMIC DNA]</scope>
    <source>
        <strain evidence="15 16">JEL478</strain>
    </source>
</reference>
<dbReference type="PANTHER" id="PTHR44329">
    <property type="entry name" value="SERINE/THREONINE-PROTEIN KINASE TNNI3K-RELATED"/>
    <property type="match status" value="1"/>
</dbReference>
<evidence type="ECO:0000256" key="4">
    <source>
        <dbReference type="ARBA" id="ARBA00022443"/>
    </source>
</evidence>
<feature type="domain" description="Protein kinase" evidence="14">
    <location>
        <begin position="354"/>
        <end position="612"/>
    </location>
</feature>
<keyword evidence="6 11" id="KW-0547">Nucleotide-binding</keyword>
<dbReference type="STRING" id="1344416.A0A139A374"/>
<dbReference type="CDD" id="cd00174">
    <property type="entry name" value="SH3"/>
    <property type="match status" value="1"/>
</dbReference>
<evidence type="ECO:0000256" key="3">
    <source>
        <dbReference type="ARBA" id="ARBA00012406"/>
    </source>
</evidence>
<dbReference type="InterPro" id="IPR036028">
    <property type="entry name" value="SH3-like_dom_sf"/>
</dbReference>
<feature type="compositionally biased region" description="Polar residues" evidence="12">
    <location>
        <begin position="36"/>
        <end position="51"/>
    </location>
</feature>
<evidence type="ECO:0000256" key="12">
    <source>
        <dbReference type="SAM" id="MobiDB-lite"/>
    </source>
</evidence>
<dbReference type="GO" id="GO:0004709">
    <property type="term" value="F:MAP kinase kinase kinase activity"/>
    <property type="evidence" value="ECO:0007669"/>
    <property type="project" value="UniProtKB-EC"/>
</dbReference>
<feature type="region of interest" description="Disordered" evidence="12">
    <location>
        <begin position="615"/>
        <end position="637"/>
    </location>
</feature>
<accession>A0A139A374</accession>
<dbReference type="PANTHER" id="PTHR44329:SF298">
    <property type="entry name" value="MIXED LINEAGE KINASE DOMAIN-LIKE PROTEIN"/>
    <property type="match status" value="1"/>
</dbReference>
<dbReference type="InterPro" id="IPR000719">
    <property type="entry name" value="Prot_kinase_dom"/>
</dbReference>
<keyword evidence="7 11" id="KW-0067">ATP-binding</keyword>
<dbReference type="OrthoDB" id="2146423at2759"/>
<comment type="similarity">
    <text evidence="2">Belongs to the protein kinase superfamily. STE Ser/Thr protein kinase family. MAP kinase kinase kinase subfamily.</text>
</comment>
<evidence type="ECO:0000256" key="10">
    <source>
        <dbReference type="PROSITE-ProRule" id="PRU00192"/>
    </source>
</evidence>
<protein>
    <recommendedName>
        <fullName evidence="3">mitogen-activated protein kinase kinase kinase</fullName>
        <ecNumber evidence="3">2.7.11.25</ecNumber>
    </recommendedName>
</protein>
<dbReference type="PRINTS" id="PR00109">
    <property type="entry name" value="TYRKINASE"/>
</dbReference>
<dbReference type="GO" id="GO:0005524">
    <property type="term" value="F:ATP binding"/>
    <property type="evidence" value="ECO:0007669"/>
    <property type="project" value="UniProtKB-UniRule"/>
</dbReference>
<dbReference type="SUPFAM" id="SSF50044">
    <property type="entry name" value="SH3-domain"/>
    <property type="match status" value="1"/>
</dbReference>
<comment type="cofactor">
    <cofactor evidence="1">
        <name>Mg(2+)</name>
        <dbReference type="ChEBI" id="CHEBI:18420"/>
    </cofactor>
</comment>
<keyword evidence="5" id="KW-0723">Serine/threonine-protein kinase</keyword>
<comment type="catalytic activity">
    <reaction evidence="8">
        <text>L-threonyl-[protein] + ATP = O-phospho-L-threonyl-[protein] + ADP + H(+)</text>
        <dbReference type="Rhea" id="RHEA:46608"/>
        <dbReference type="Rhea" id="RHEA-COMP:11060"/>
        <dbReference type="Rhea" id="RHEA-COMP:11605"/>
        <dbReference type="ChEBI" id="CHEBI:15378"/>
        <dbReference type="ChEBI" id="CHEBI:30013"/>
        <dbReference type="ChEBI" id="CHEBI:30616"/>
        <dbReference type="ChEBI" id="CHEBI:61977"/>
        <dbReference type="ChEBI" id="CHEBI:456216"/>
        <dbReference type="EC" id="2.7.11.25"/>
    </reaction>
</comment>
<evidence type="ECO:0000259" key="13">
    <source>
        <dbReference type="PROSITE" id="PS50002"/>
    </source>
</evidence>
<evidence type="ECO:0000256" key="2">
    <source>
        <dbReference type="ARBA" id="ARBA00006529"/>
    </source>
</evidence>
<dbReference type="InterPro" id="IPR001245">
    <property type="entry name" value="Ser-Thr/Tyr_kinase_cat_dom"/>
</dbReference>
<dbReference type="PROSITE" id="PS00108">
    <property type="entry name" value="PROTEIN_KINASE_ST"/>
    <property type="match status" value="1"/>
</dbReference>
<dbReference type="Gene3D" id="2.30.30.40">
    <property type="entry name" value="SH3 Domains"/>
    <property type="match status" value="1"/>
</dbReference>
<dbReference type="Proteomes" id="UP000070544">
    <property type="component" value="Unassembled WGS sequence"/>
</dbReference>
<dbReference type="InterPro" id="IPR001452">
    <property type="entry name" value="SH3_domain"/>
</dbReference>
<feature type="region of interest" description="Disordered" evidence="12">
    <location>
        <begin position="1"/>
        <end position="51"/>
    </location>
</feature>
<dbReference type="AlphaFoldDB" id="A0A139A374"/>
<dbReference type="Pfam" id="PF07714">
    <property type="entry name" value="PK_Tyr_Ser-Thr"/>
    <property type="match status" value="2"/>
</dbReference>
<dbReference type="SUPFAM" id="SSF56112">
    <property type="entry name" value="Protein kinase-like (PK-like)"/>
    <property type="match status" value="2"/>
</dbReference>
<evidence type="ECO:0000259" key="14">
    <source>
        <dbReference type="PROSITE" id="PS50011"/>
    </source>
</evidence>
<evidence type="ECO:0000313" key="15">
    <source>
        <dbReference type="EMBL" id="KXS10833.1"/>
    </source>
</evidence>
<evidence type="ECO:0000313" key="16">
    <source>
        <dbReference type="Proteomes" id="UP000070544"/>
    </source>
</evidence>
<dbReference type="OMA" id="CWNHEPN"/>
<feature type="domain" description="SH3" evidence="13">
    <location>
        <begin position="626"/>
        <end position="683"/>
    </location>
</feature>
<dbReference type="InterPro" id="IPR017441">
    <property type="entry name" value="Protein_kinase_ATP_BS"/>
</dbReference>
<dbReference type="PROSITE" id="PS50011">
    <property type="entry name" value="PROTEIN_KINASE_DOM"/>
    <property type="match status" value="2"/>
</dbReference>
<dbReference type="PROSITE" id="PS00107">
    <property type="entry name" value="PROTEIN_KINASE_ATP"/>
    <property type="match status" value="1"/>
</dbReference>
<dbReference type="InterPro" id="IPR051681">
    <property type="entry name" value="Ser/Thr_Kinases-Pseudokinases"/>
</dbReference>
<name>A0A139A374_GONPJ</name>
<evidence type="ECO:0000256" key="1">
    <source>
        <dbReference type="ARBA" id="ARBA00001946"/>
    </source>
</evidence>
<feature type="binding site" evidence="11">
    <location>
        <position position="381"/>
    </location>
    <ligand>
        <name>ATP</name>
        <dbReference type="ChEBI" id="CHEBI:30616"/>
    </ligand>
</feature>
<evidence type="ECO:0000256" key="11">
    <source>
        <dbReference type="PROSITE-ProRule" id="PRU10141"/>
    </source>
</evidence>
<evidence type="ECO:0000256" key="9">
    <source>
        <dbReference type="ARBA" id="ARBA00048329"/>
    </source>
</evidence>
<keyword evidence="15" id="KW-0808">Transferase</keyword>
<dbReference type="PROSITE" id="PS50002">
    <property type="entry name" value="SH3"/>
    <property type="match status" value="1"/>
</dbReference>